<dbReference type="InterPro" id="IPR036856">
    <property type="entry name" value="Ald_Oxase/Xan_DH_a/b_sf"/>
</dbReference>
<dbReference type="SUPFAM" id="SSF56003">
    <property type="entry name" value="Molybdenum cofactor-binding domain"/>
    <property type="match status" value="1"/>
</dbReference>
<name>A0A5D5ALP7_9EURY</name>
<dbReference type="Gene3D" id="3.30.365.10">
    <property type="entry name" value="Aldehyde oxidase/xanthine dehydrogenase, molybdopterin binding domain"/>
    <property type="match status" value="4"/>
</dbReference>
<comment type="caution">
    <text evidence="3">The sequence shown here is derived from an EMBL/GenBank/DDBJ whole genome shotgun (WGS) entry which is preliminary data.</text>
</comment>
<dbReference type="GO" id="GO:0005506">
    <property type="term" value="F:iron ion binding"/>
    <property type="evidence" value="ECO:0007669"/>
    <property type="project" value="InterPro"/>
</dbReference>
<dbReference type="Proteomes" id="UP000324104">
    <property type="component" value="Unassembled WGS sequence"/>
</dbReference>
<dbReference type="Gene3D" id="3.90.1170.50">
    <property type="entry name" value="Aldehyde oxidase/xanthine dehydrogenase, a/b hammerhead"/>
    <property type="match status" value="1"/>
</dbReference>
<dbReference type="Pfam" id="PF02738">
    <property type="entry name" value="MoCoBD_1"/>
    <property type="match status" value="1"/>
</dbReference>
<feature type="compositionally biased region" description="Polar residues" evidence="1">
    <location>
        <begin position="8"/>
        <end position="18"/>
    </location>
</feature>
<evidence type="ECO:0000259" key="2">
    <source>
        <dbReference type="SMART" id="SM01008"/>
    </source>
</evidence>
<feature type="region of interest" description="Disordered" evidence="1">
    <location>
        <begin position="1"/>
        <end position="37"/>
    </location>
</feature>
<protein>
    <submittedName>
        <fullName evidence="3">Xanthine dehydrogenase family protein</fullName>
    </submittedName>
</protein>
<dbReference type="SMART" id="SM01008">
    <property type="entry name" value="Ald_Xan_dh_C"/>
    <property type="match status" value="1"/>
</dbReference>
<dbReference type="RefSeq" id="WP_149080913.1">
    <property type="nucleotide sequence ID" value="NZ_VTAW01000007.1"/>
</dbReference>
<dbReference type="Pfam" id="PF20256">
    <property type="entry name" value="MoCoBD_2"/>
    <property type="match status" value="1"/>
</dbReference>
<dbReference type="InterPro" id="IPR000674">
    <property type="entry name" value="Ald_Oxase/Xan_DH_a/b"/>
</dbReference>
<dbReference type="PANTHER" id="PTHR11908">
    <property type="entry name" value="XANTHINE DEHYDROGENASE"/>
    <property type="match status" value="1"/>
</dbReference>
<gene>
    <name evidence="3" type="ORF">FYC77_07615</name>
</gene>
<dbReference type="EMBL" id="VTAW01000007">
    <property type="protein sequence ID" value="TYT62626.1"/>
    <property type="molecule type" value="Genomic_DNA"/>
</dbReference>
<feature type="domain" description="Aldehyde oxidase/xanthine dehydrogenase a/b hammerhead" evidence="2">
    <location>
        <begin position="44"/>
        <end position="135"/>
    </location>
</feature>
<dbReference type="InterPro" id="IPR037165">
    <property type="entry name" value="AldOxase/xan_DH_Mopterin-bd_sf"/>
</dbReference>
<evidence type="ECO:0000313" key="3">
    <source>
        <dbReference type="EMBL" id="TYT62626.1"/>
    </source>
</evidence>
<accession>A0A5D5ALP7</accession>
<dbReference type="AlphaFoldDB" id="A0A5D5ALP7"/>
<dbReference type="InterPro" id="IPR046867">
    <property type="entry name" value="AldOxase/xan_DH_MoCoBD2"/>
</dbReference>
<keyword evidence="4" id="KW-1185">Reference proteome</keyword>
<evidence type="ECO:0000313" key="4">
    <source>
        <dbReference type="Proteomes" id="UP000324104"/>
    </source>
</evidence>
<sequence>MTREAPGTDSSRSIQASRETAEQPPSKRGVGTATKRTDIASKVRGTAIYGSDVSRPSTLHAAVLRAETPHGTLRTVDTTAATDCDGVVAACSRSELRGFFDDRIRHVGDVIAAVAATDRETAYRALEEIEYDVIEHEPVFDAATAVQAGAPIVHENQPDLKQHRQHPIEVTNEEYVNNIDDYHAYQHGDVDEALNTADHVIERSYTTPRVSHCNLDTHCCIASWTDDQLHVETTLGNITQAQEELGDFLEIDHDSVEITVPPTPSSSFGGRSLPKFTFEPVAASLSERTGRPVRLEFPRDVEFLAGETRHKTEWELTMGVTDDGEITALQTSVIADTGGYPNGVGHIVLSNGRDRPLDMYRIPNYEYEGVSVFTNNVPAGEYRGIGVTQGTFALESHIDEVARTVGMDPLTFRSRNLLEEGEDRSNGRGPIDTSGVTECLERGQRTFERITDDRSSSSNELVGRGVALGTHTTGSGAGDGRDVSEAELTMRTDGTVTAKTAGVELGQGSDTVMSQIVAHEVGVPPEAVRVERFPASAALDDSLGAVASRSTYLIGGAVRDAGTQLSSTLVDRISTALDCSPADVRIDDGTVHTDRSTVSISDLLEEEITVVGRATADDAPASYGAHFAEVVVDPGTGHVDVRTFVAAQDVGFAINPKMVEGQLEGAVLHGVEFAICSELRADNGIPENSSLADYSVASPVEMPNQLECEIIESAERSGPYGAKGLGTPSLPPVAPAIGNAIRDAIGNRITNPPATAERVFFAMAGRDFDEEVPVDE</sequence>
<evidence type="ECO:0000256" key="1">
    <source>
        <dbReference type="SAM" id="MobiDB-lite"/>
    </source>
</evidence>
<dbReference type="PANTHER" id="PTHR11908:SF157">
    <property type="entry name" value="XANTHINE DEHYDROGENASE SUBUNIT D-RELATED"/>
    <property type="match status" value="1"/>
</dbReference>
<dbReference type="InterPro" id="IPR008274">
    <property type="entry name" value="AldOxase/xan_DH_MoCoBD1"/>
</dbReference>
<proteinExistence type="predicted"/>
<dbReference type="InterPro" id="IPR016208">
    <property type="entry name" value="Ald_Oxase/xanthine_DH-like"/>
</dbReference>
<dbReference type="SUPFAM" id="SSF54665">
    <property type="entry name" value="CO dehydrogenase molybdoprotein N-domain-like"/>
    <property type="match status" value="1"/>
</dbReference>
<dbReference type="Pfam" id="PF01315">
    <property type="entry name" value="Ald_Xan_dh_C"/>
    <property type="match status" value="1"/>
</dbReference>
<organism evidence="3 4">
    <name type="scientific">Natrialba swarupiae</name>
    <dbReference type="NCBI Taxonomy" id="2448032"/>
    <lineage>
        <taxon>Archaea</taxon>
        <taxon>Methanobacteriati</taxon>
        <taxon>Methanobacteriota</taxon>
        <taxon>Stenosarchaea group</taxon>
        <taxon>Halobacteria</taxon>
        <taxon>Halobacteriales</taxon>
        <taxon>Natrialbaceae</taxon>
        <taxon>Natrialba</taxon>
    </lineage>
</organism>
<dbReference type="GO" id="GO:0016491">
    <property type="term" value="F:oxidoreductase activity"/>
    <property type="evidence" value="ECO:0007669"/>
    <property type="project" value="InterPro"/>
</dbReference>
<reference evidence="3 4" key="1">
    <citation type="submission" date="2019-08" db="EMBL/GenBank/DDBJ databases">
        <title>Archaea genome.</title>
        <authorList>
            <person name="Kajale S."/>
            <person name="Shouche Y."/>
            <person name="Deshpande N."/>
            <person name="Sharma A."/>
        </authorList>
    </citation>
    <scope>NUCLEOTIDE SEQUENCE [LARGE SCALE GENOMIC DNA]</scope>
    <source>
        <strain evidence="3 4">ESP3B_9</strain>
    </source>
</reference>